<dbReference type="GO" id="GO:0020037">
    <property type="term" value="F:heme binding"/>
    <property type="evidence" value="ECO:0007669"/>
    <property type="project" value="InterPro"/>
</dbReference>
<accession>A0A967KBM1</accession>
<dbReference type="Gene3D" id="1.10.760.10">
    <property type="entry name" value="Cytochrome c-like domain"/>
    <property type="match status" value="1"/>
</dbReference>
<evidence type="ECO:0000256" key="7">
    <source>
        <dbReference type="SAM" id="SignalP"/>
    </source>
</evidence>
<evidence type="ECO:0000256" key="5">
    <source>
        <dbReference type="ARBA" id="ARBA00023004"/>
    </source>
</evidence>
<evidence type="ECO:0000256" key="3">
    <source>
        <dbReference type="ARBA" id="ARBA00022723"/>
    </source>
</evidence>
<keyword evidence="4" id="KW-0249">Electron transport</keyword>
<evidence type="ECO:0000313" key="9">
    <source>
        <dbReference type="EMBL" id="NIA71172.1"/>
    </source>
</evidence>
<keyword evidence="10" id="KW-1185">Reference proteome</keyword>
<dbReference type="InterPro" id="IPR009056">
    <property type="entry name" value="Cyt_c-like_dom"/>
</dbReference>
<keyword evidence="3 6" id="KW-0479">Metal-binding</keyword>
<dbReference type="InterPro" id="IPR002327">
    <property type="entry name" value="Cyt_c_1A/1B"/>
</dbReference>
<evidence type="ECO:0000313" key="10">
    <source>
        <dbReference type="Proteomes" id="UP000761264"/>
    </source>
</evidence>
<keyword evidence="7" id="KW-0732">Signal</keyword>
<dbReference type="InterPro" id="IPR036909">
    <property type="entry name" value="Cyt_c-like_dom_sf"/>
</dbReference>
<name>A0A967KBM1_9PROT</name>
<comment type="caution">
    <text evidence="9">The sequence shown here is derived from an EMBL/GenBank/DDBJ whole genome shotgun (WGS) entry which is preliminary data.</text>
</comment>
<evidence type="ECO:0000256" key="4">
    <source>
        <dbReference type="ARBA" id="ARBA00022982"/>
    </source>
</evidence>
<dbReference type="GO" id="GO:0009055">
    <property type="term" value="F:electron transfer activity"/>
    <property type="evidence" value="ECO:0007669"/>
    <property type="project" value="InterPro"/>
</dbReference>
<evidence type="ECO:0000256" key="2">
    <source>
        <dbReference type="ARBA" id="ARBA00022617"/>
    </source>
</evidence>
<reference evidence="9" key="1">
    <citation type="submission" date="2020-03" db="EMBL/GenBank/DDBJ databases">
        <title>Genome of Pelagibius litoralis DSM 21314T.</title>
        <authorList>
            <person name="Wang G."/>
        </authorList>
    </citation>
    <scope>NUCLEOTIDE SEQUENCE</scope>
    <source>
        <strain evidence="9">DSM 21314</strain>
    </source>
</reference>
<dbReference type="GO" id="GO:0046872">
    <property type="term" value="F:metal ion binding"/>
    <property type="evidence" value="ECO:0007669"/>
    <property type="project" value="UniProtKB-KW"/>
</dbReference>
<evidence type="ECO:0000256" key="6">
    <source>
        <dbReference type="PROSITE-ProRule" id="PRU00433"/>
    </source>
</evidence>
<dbReference type="PROSITE" id="PS51007">
    <property type="entry name" value="CYTC"/>
    <property type="match status" value="1"/>
</dbReference>
<sequence length="133" mass="13882">MVSHVTGALAALACAASFPAILTTSAAAQEAAGDPAAGERVYRQCATCHSVAPGENRAGPHLFGIVGQSAGAVEGFRYSRAMREADIVWDDETLTAYLIDPLGFLPGTTMRVGLRNPDDAADLIAYLRTLSTE</sequence>
<protein>
    <submittedName>
        <fullName evidence="9">Cytochrome c family protein</fullName>
    </submittedName>
</protein>
<dbReference type="AlphaFoldDB" id="A0A967KBM1"/>
<gene>
    <name evidence="9" type="ORF">HBA54_21465</name>
</gene>
<feature type="domain" description="Cytochrome c" evidence="8">
    <location>
        <begin position="33"/>
        <end position="131"/>
    </location>
</feature>
<evidence type="ECO:0000259" key="8">
    <source>
        <dbReference type="PROSITE" id="PS51007"/>
    </source>
</evidence>
<keyword evidence="5 6" id="KW-0408">Iron</keyword>
<dbReference type="SUPFAM" id="SSF46626">
    <property type="entry name" value="Cytochrome c"/>
    <property type="match status" value="1"/>
</dbReference>
<dbReference type="PANTHER" id="PTHR11961">
    <property type="entry name" value="CYTOCHROME C"/>
    <property type="match status" value="1"/>
</dbReference>
<feature type="signal peptide" evidence="7">
    <location>
        <begin position="1"/>
        <end position="28"/>
    </location>
</feature>
<organism evidence="9 10">
    <name type="scientific">Pelagibius litoralis</name>
    <dbReference type="NCBI Taxonomy" id="374515"/>
    <lineage>
        <taxon>Bacteria</taxon>
        <taxon>Pseudomonadati</taxon>
        <taxon>Pseudomonadota</taxon>
        <taxon>Alphaproteobacteria</taxon>
        <taxon>Rhodospirillales</taxon>
        <taxon>Rhodovibrionaceae</taxon>
        <taxon>Pelagibius</taxon>
    </lineage>
</organism>
<evidence type="ECO:0000256" key="1">
    <source>
        <dbReference type="ARBA" id="ARBA00022448"/>
    </source>
</evidence>
<keyword evidence="1" id="KW-0813">Transport</keyword>
<dbReference type="Proteomes" id="UP000761264">
    <property type="component" value="Unassembled WGS sequence"/>
</dbReference>
<dbReference type="Pfam" id="PF00034">
    <property type="entry name" value="Cytochrom_C"/>
    <property type="match status" value="1"/>
</dbReference>
<proteinExistence type="predicted"/>
<dbReference type="EMBL" id="JAAQPH010000019">
    <property type="protein sequence ID" value="NIA71172.1"/>
    <property type="molecule type" value="Genomic_DNA"/>
</dbReference>
<keyword evidence="2 6" id="KW-0349">Heme</keyword>
<dbReference type="PRINTS" id="PR00604">
    <property type="entry name" value="CYTCHRMECIAB"/>
</dbReference>
<feature type="chain" id="PRO_5037604835" evidence="7">
    <location>
        <begin position="29"/>
        <end position="133"/>
    </location>
</feature>